<evidence type="ECO:0000313" key="2">
    <source>
        <dbReference type="EMBL" id="GET87692.1"/>
    </source>
</evidence>
<proteinExistence type="predicted"/>
<accession>A0A640KE25</accession>
<name>A0A640KE25_LEITA</name>
<dbReference type="VEuPathDB" id="TriTrypDB:LtaPh_1714851"/>
<organism evidence="2 3">
    <name type="scientific">Leishmania tarentolae</name>
    <name type="common">Sauroleishmania tarentolae</name>
    <dbReference type="NCBI Taxonomy" id="5689"/>
    <lineage>
        <taxon>Eukaryota</taxon>
        <taxon>Discoba</taxon>
        <taxon>Euglenozoa</taxon>
        <taxon>Kinetoplastea</taxon>
        <taxon>Metakinetoplastina</taxon>
        <taxon>Trypanosomatida</taxon>
        <taxon>Trypanosomatidae</taxon>
        <taxon>Leishmaniinae</taxon>
        <taxon>Leishmania</taxon>
        <taxon>lizard Leishmania</taxon>
    </lineage>
</organism>
<feature type="region of interest" description="Disordered" evidence="1">
    <location>
        <begin position="1"/>
        <end position="47"/>
    </location>
</feature>
<reference evidence="2" key="1">
    <citation type="submission" date="2019-11" db="EMBL/GenBank/DDBJ databases">
        <title>Leishmania tarentolae CDS.</title>
        <authorList>
            <person name="Goto Y."/>
            <person name="Yamagishi J."/>
        </authorList>
    </citation>
    <scope>NUCLEOTIDE SEQUENCE [LARGE SCALE GENOMIC DNA]</scope>
    <source>
        <strain evidence="2">Parrot Tar II</strain>
    </source>
</reference>
<gene>
    <name evidence="2" type="ORF">LtaPh_1714851</name>
</gene>
<keyword evidence="3" id="KW-1185">Reference proteome</keyword>
<evidence type="ECO:0000256" key="1">
    <source>
        <dbReference type="SAM" id="MobiDB-lite"/>
    </source>
</evidence>
<comment type="caution">
    <text evidence="2">The sequence shown here is derived from an EMBL/GenBank/DDBJ whole genome shotgun (WGS) entry which is preliminary data.</text>
</comment>
<feature type="compositionally biased region" description="Basic residues" evidence="1">
    <location>
        <begin position="12"/>
        <end position="23"/>
    </location>
</feature>
<sequence>MEGADSAVGKEQKKKRGVVRRGTHVTPFHATNLRHRRTQKREARTQPAQLRAYLRSGTSLQQETANTEALQASNSRGGVEVGKRRRHVLPTDAVEDYISARVVWNKGAHVQHIAVHDNPQVILRLVLRHLLLRVALRLRTPQVTGHLVELLHVLVGLTRRCTFRIIGKLHHRGFGGCGWRRSFHSALHRIRVRWAARYNQPLHNRKMTDVTA</sequence>
<evidence type="ECO:0000313" key="3">
    <source>
        <dbReference type="Proteomes" id="UP000419144"/>
    </source>
</evidence>
<dbReference type="Proteomes" id="UP000419144">
    <property type="component" value="Unassembled WGS sequence"/>
</dbReference>
<protein>
    <submittedName>
        <fullName evidence="2">Cytochrome b5-like heme/steroid binding domain containing protein, putative</fullName>
    </submittedName>
</protein>
<dbReference type="EMBL" id="BLBS01000022">
    <property type="protein sequence ID" value="GET87692.1"/>
    <property type="molecule type" value="Genomic_DNA"/>
</dbReference>
<dbReference type="AlphaFoldDB" id="A0A640KE25"/>